<evidence type="ECO:0000256" key="1">
    <source>
        <dbReference type="ARBA" id="ARBA00004429"/>
    </source>
</evidence>
<proteinExistence type="inferred from homology"/>
<dbReference type="SUPFAM" id="SSF161098">
    <property type="entry name" value="MetI-like"/>
    <property type="match status" value="1"/>
</dbReference>
<keyword evidence="6 8" id="KW-1133">Transmembrane helix</keyword>
<name>A0ABS2DTJ2_9BURK</name>
<reference evidence="10 11" key="1">
    <citation type="journal article" date="2021" name="Sci. Rep.">
        <title>The distribution of antibiotic resistance genes in chicken gut microbiota commensals.</title>
        <authorList>
            <person name="Juricova H."/>
            <person name="Matiasovicova J."/>
            <person name="Kubasova T."/>
            <person name="Cejkova D."/>
            <person name="Rychlik I."/>
        </authorList>
    </citation>
    <scope>NUCLEOTIDE SEQUENCE [LARGE SCALE GENOMIC DNA]</scope>
    <source>
        <strain evidence="10 11">An829</strain>
    </source>
</reference>
<dbReference type="Gene3D" id="1.10.3720.10">
    <property type="entry name" value="MetI-like"/>
    <property type="match status" value="1"/>
</dbReference>
<keyword evidence="3" id="KW-1003">Cell membrane</keyword>
<feature type="transmembrane region" description="Helical" evidence="8">
    <location>
        <begin position="132"/>
        <end position="153"/>
    </location>
</feature>
<dbReference type="InterPro" id="IPR000515">
    <property type="entry name" value="MetI-like"/>
</dbReference>
<evidence type="ECO:0000256" key="7">
    <source>
        <dbReference type="ARBA" id="ARBA00023136"/>
    </source>
</evidence>
<organism evidence="10 11">
    <name type="scientific">Sutterella massiliensis</name>
    <dbReference type="NCBI Taxonomy" id="1816689"/>
    <lineage>
        <taxon>Bacteria</taxon>
        <taxon>Pseudomonadati</taxon>
        <taxon>Pseudomonadota</taxon>
        <taxon>Betaproteobacteria</taxon>
        <taxon>Burkholderiales</taxon>
        <taxon>Sutterellaceae</taxon>
        <taxon>Sutterella</taxon>
    </lineage>
</organism>
<sequence>MKRSHFIFIVPALVVLVAFFVLPVVRLLPASVSSEEGLALYAQIVTNPRYASSVVSTVLLSVFVTAASVALGAFTGLFLERTKFPGRSAVVSLITLPLSFPGVVVGFMIIMLGGRNGMAAILSSAMGAGKFVFAYGMAGLFAGYVYFSIPRVVTTVMAAAKKIDPVYEEAARTLGAPSWRIMRDVTLPALLPALVSTGAICFATSMGAFGTAFTLATDINVLPITIYTEFTLSANIASAAMLSVVLGVITWVMLLAARRASRLGTDPI</sequence>
<dbReference type="CDD" id="cd06261">
    <property type="entry name" value="TM_PBP2"/>
    <property type="match status" value="1"/>
</dbReference>
<evidence type="ECO:0000256" key="6">
    <source>
        <dbReference type="ARBA" id="ARBA00022989"/>
    </source>
</evidence>
<feature type="transmembrane region" description="Helical" evidence="8">
    <location>
        <begin position="189"/>
        <end position="216"/>
    </location>
</feature>
<dbReference type="PROSITE" id="PS50928">
    <property type="entry name" value="ABC_TM1"/>
    <property type="match status" value="1"/>
</dbReference>
<feature type="domain" description="ABC transmembrane type-1" evidence="9">
    <location>
        <begin position="54"/>
        <end position="257"/>
    </location>
</feature>
<evidence type="ECO:0000313" key="11">
    <source>
        <dbReference type="Proteomes" id="UP000715095"/>
    </source>
</evidence>
<evidence type="ECO:0000256" key="4">
    <source>
        <dbReference type="ARBA" id="ARBA00022519"/>
    </source>
</evidence>
<accession>A0ABS2DTJ2</accession>
<dbReference type="EMBL" id="JACJJC010000007">
    <property type="protein sequence ID" value="MBM6704018.1"/>
    <property type="molecule type" value="Genomic_DNA"/>
</dbReference>
<evidence type="ECO:0000259" key="9">
    <source>
        <dbReference type="PROSITE" id="PS50928"/>
    </source>
</evidence>
<comment type="caution">
    <text evidence="10">The sequence shown here is derived from an EMBL/GenBank/DDBJ whole genome shotgun (WGS) entry which is preliminary data.</text>
</comment>
<evidence type="ECO:0000256" key="2">
    <source>
        <dbReference type="ARBA" id="ARBA00022448"/>
    </source>
</evidence>
<dbReference type="RefSeq" id="WP_205102484.1">
    <property type="nucleotide sequence ID" value="NZ_JACJJC010000007.1"/>
</dbReference>
<evidence type="ECO:0000256" key="5">
    <source>
        <dbReference type="ARBA" id="ARBA00022692"/>
    </source>
</evidence>
<evidence type="ECO:0000256" key="3">
    <source>
        <dbReference type="ARBA" id="ARBA00022475"/>
    </source>
</evidence>
<evidence type="ECO:0000256" key="8">
    <source>
        <dbReference type="RuleBase" id="RU363032"/>
    </source>
</evidence>
<evidence type="ECO:0000313" key="10">
    <source>
        <dbReference type="EMBL" id="MBM6704018.1"/>
    </source>
</evidence>
<gene>
    <name evidence="10" type="ORF">H6A60_05900</name>
</gene>
<comment type="similarity">
    <text evidence="8">Belongs to the binding-protein-dependent transport system permease family.</text>
</comment>
<keyword evidence="11" id="KW-1185">Reference proteome</keyword>
<dbReference type="PANTHER" id="PTHR43357">
    <property type="entry name" value="INNER MEMBRANE ABC TRANSPORTER PERMEASE PROTEIN YDCV"/>
    <property type="match status" value="1"/>
</dbReference>
<keyword evidence="5 8" id="KW-0812">Transmembrane</keyword>
<feature type="transmembrane region" description="Helical" evidence="8">
    <location>
        <begin position="58"/>
        <end position="79"/>
    </location>
</feature>
<dbReference type="InterPro" id="IPR035906">
    <property type="entry name" value="MetI-like_sf"/>
</dbReference>
<keyword evidence="4" id="KW-0997">Cell inner membrane</keyword>
<dbReference type="PANTHER" id="PTHR43357:SF4">
    <property type="entry name" value="INNER MEMBRANE ABC TRANSPORTER PERMEASE PROTEIN YDCV"/>
    <property type="match status" value="1"/>
</dbReference>
<keyword evidence="7 8" id="KW-0472">Membrane</keyword>
<keyword evidence="2 8" id="KW-0813">Transport</keyword>
<feature type="transmembrane region" description="Helical" evidence="8">
    <location>
        <begin position="91"/>
        <end position="112"/>
    </location>
</feature>
<feature type="transmembrane region" description="Helical" evidence="8">
    <location>
        <begin position="236"/>
        <end position="257"/>
    </location>
</feature>
<dbReference type="Proteomes" id="UP000715095">
    <property type="component" value="Unassembled WGS sequence"/>
</dbReference>
<dbReference type="Pfam" id="PF00528">
    <property type="entry name" value="BPD_transp_1"/>
    <property type="match status" value="1"/>
</dbReference>
<comment type="subcellular location">
    <subcellularLocation>
        <location evidence="1">Cell inner membrane</location>
        <topology evidence="1">Multi-pass membrane protein</topology>
    </subcellularLocation>
    <subcellularLocation>
        <location evidence="8">Cell membrane</location>
        <topology evidence="8">Multi-pass membrane protein</topology>
    </subcellularLocation>
</comment>
<protein>
    <submittedName>
        <fullName evidence="10">ABC transporter permease</fullName>
    </submittedName>
</protein>